<dbReference type="GO" id="GO:0016491">
    <property type="term" value="F:oxidoreductase activity"/>
    <property type="evidence" value="ECO:0007669"/>
    <property type="project" value="InterPro"/>
</dbReference>
<dbReference type="PRINTS" id="PR00411">
    <property type="entry name" value="PNDRDTASEI"/>
</dbReference>
<dbReference type="Pfam" id="PF07992">
    <property type="entry name" value="Pyr_redox_2"/>
    <property type="match status" value="1"/>
</dbReference>
<dbReference type="RefSeq" id="WP_006780517.1">
    <property type="nucleotide sequence ID" value="NZ_CP040506.1"/>
</dbReference>
<sequence length="438" mass="48702">MNYVIIGAGAAGLSAAEELRKLDPAAGITILSAEPEIYSRCMLHQYLGGERSLSSMRFVPEDFFERLNIDVLKNCRVTSIQEAEHNVVLEDGTLIPYDRLLIATGATYFIPPIPNFRDAENVFGFREIEDIKRITASSEKLGECAVIIGGGLIGLDAAYGMMRRGYQVTLIEKEPRLMPLQADDYVSGLLKQVFEEEGCHVLLGAEVKDSVTDENDMITKVVLADGTDITCDFVVAAASVKPQMDFLEGTSIQALYMNYHIHTVLSRFLKKTDIHVNKGLEVDAYMRTNSSDIYAAGDVTGLSAIWPDARLMGRCAARNMCAGDTHKPELYQFKNTANFYGLVLFSAGKTVVDEERYEVLVQQGKTSYRKLILKDGILEGVLMTGDLSNAGVYLHALTHRLNLDGMRGRLFRLSFSDWYGIDEESGEYCYTMEGRDYS</sequence>
<evidence type="ECO:0000256" key="1">
    <source>
        <dbReference type="ARBA" id="ARBA00001974"/>
    </source>
</evidence>
<dbReference type="InterPro" id="IPR016156">
    <property type="entry name" value="FAD/NAD-linked_Rdtase_dimer_sf"/>
</dbReference>
<evidence type="ECO:0000313" key="6">
    <source>
        <dbReference type="EMBL" id="EHI59472.1"/>
    </source>
</evidence>
<name>G5IGB0_9FIRM</name>
<dbReference type="AlphaFoldDB" id="G5IGB0"/>
<evidence type="ECO:0000259" key="4">
    <source>
        <dbReference type="Pfam" id="PF07992"/>
    </source>
</evidence>
<dbReference type="Pfam" id="PF18267">
    <property type="entry name" value="Rubredoxin_C"/>
    <property type="match status" value="1"/>
</dbReference>
<keyword evidence="3" id="KW-0274">FAD</keyword>
<dbReference type="Gene3D" id="3.50.50.60">
    <property type="entry name" value="FAD/NAD(P)-binding domain"/>
    <property type="match status" value="3"/>
</dbReference>
<dbReference type="SUPFAM" id="SSF51905">
    <property type="entry name" value="FAD/NAD(P)-binding domain"/>
    <property type="match status" value="1"/>
</dbReference>
<evidence type="ECO:0000256" key="3">
    <source>
        <dbReference type="ARBA" id="ARBA00022827"/>
    </source>
</evidence>
<dbReference type="PRINTS" id="PR00368">
    <property type="entry name" value="FADPNR"/>
</dbReference>
<keyword evidence="2" id="KW-0285">Flavoprotein</keyword>
<dbReference type="PANTHER" id="PTHR43429:SF3">
    <property type="entry name" value="NITRITE REDUCTASE [NAD(P)H]"/>
    <property type="match status" value="1"/>
</dbReference>
<dbReference type="Proteomes" id="UP000005384">
    <property type="component" value="Unassembled WGS sequence"/>
</dbReference>
<comment type="caution">
    <text evidence="6">The sequence shown here is derived from an EMBL/GenBank/DDBJ whole genome shotgun (WGS) entry which is preliminary data.</text>
</comment>
<dbReference type="InterPro" id="IPR050260">
    <property type="entry name" value="FAD-bd_OxRdtase"/>
</dbReference>
<dbReference type="PATRIC" id="fig|742737.3.peg.2554"/>
<proteinExistence type="predicted"/>
<evidence type="ECO:0000259" key="5">
    <source>
        <dbReference type="Pfam" id="PF18267"/>
    </source>
</evidence>
<feature type="domain" description="NADH-rubredoxin oxidoreductase C-terminal" evidence="5">
    <location>
        <begin position="338"/>
        <end position="397"/>
    </location>
</feature>
<dbReference type="EMBL" id="ADLN01000057">
    <property type="protein sequence ID" value="EHI59472.1"/>
    <property type="molecule type" value="Genomic_DNA"/>
</dbReference>
<dbReference type="Gene3D" id="3.30.390.30">
    <property type="match status" value="1"/>
</dbReference>
<feature type="domain" description="FAD/NAD(P)-binding" evidence="4">
    <location>
        <begin position="2"/>
        <end position="312"/>
    </location>
</feature>
<evidence type="ECO:0008006" key="8">
    <source>
        <dbReference type="Google" id="ProtNLM"/>
    </source>
</evidence>
<comment type="cofactor">
    <cofactor evidence="1">
        <name>FAD</name>
        <dbReference type="ChEBI" id="CHEBI:57692"/>
    </cofactor>
</comment>
<dbReference type="InterPro" id="IPR023753">
    <property type="entry name" value="FAD/NAD-binding_dom"/>
</dbReference>
<organism evidence="6 7">
    <name type="scientific">Hungatella hathewayi WAL-18680</name>
    <dbReference type="NCBI Taxonomy" id="742737"/>
    <lineage>
        <taxon>Bacteria</taxon>
        <taxon>Bacillati</taxon>
        <taxon>Bacillota</taxon>
        <taxon>Clostridia</taxon>
        <taxon>Lachnospirales</taxon>
        <taxon>Lachnospiraceae</taxon>
        <taxon>Hungatella</taxon>
    </lineage>
</organism>
<dbReference type="InterPro" id="IPR036188">
    <property type="entry name" value="FAD/NAD-bd_sf"/>
</dbReference>
<evidence type="ECO:0000256" key="2">
    <source>
        <dbReference type="ARBA" id="ARBA00022630"/>
    </source>
</evidence>
<gene>
    <name evidence="6" type="ORF">HMPREF9473_02538</name>
</gene>
<evidence type="ECO:0000313" key="7">
    <source>
        <dbReference type="Proteomes" id="UP000005384"/>
    </source>
</evidence>
<dbReference type="InterPro" id="IPR041575">
    <property type="entry name" value="Rubredoxin_C"/>
</dbReference>
<keyword evidence="7" id="KW-1185">Reference proteome</keyword>
<dbReference type="PANTHER" id="PTHR43429">
    <property type="entry name" value="PYRIDINE NUCLEOTIDE-DISULFIDE OXIDOREDUCTASE DOMAIN-CONTAINING"/>
    <property type="match status" value="1"/>
</dbReference>
<protein>
    <recommendedName>
        <fullName evidence="8">FAD/NAD(P)-binding domain-containing protein</fullName>
    </recommendedName>
</protein>
<reference evidence="6 7" key="1">
    <citation type="submission" date="2011-08" db="EMBL/GenBank/DDBJ databases">
        <title>The Genome Sequence of Clostridium hathewayi WAL-18680.</title>
        <authorList>
            <consortium name="The Broad Institute Genome Sequencing Platform"/>
            <person name="Earl A."/>
            <person name="Ward D."/>
            <person name="Feldgarden M."/>
            <person name="Gevers D."/>
            <person name="Finegold S.M."/>
            <person name="Summanen P.H."/>
            <person name="Molitoris D.R."/>
            <person name="Song M."/>
            <person name="Daigneault M."/>
            <person name="Allen-Vercoe E."/>
            <person name="Young S.K."/>
            <person name="Zeng Q."/>
            <person name="Gargeya S."/>
            <person name="Fitzgerald M."/>
            <person name="Haas B."/>
            <person name="Abouelleil A."/>
            <person name="Alvarado L."/>
            <person name="Arachchi H.M."/>
            <person name="Berlin A."/>
            <person name="Brown A."/>
            <person name="Chapman S.B."/>
            <person name="Chen Z."/>
            <person name="Dunbar C."/>
            <person name="Freedman E."/>
            <person name="Gearin G."/>
            <person name="Gellesch M."/>
            <person name="Goldberg J."/>
            <person name="Griggs A."/>
            <person name="Gujja S."/>
            <person name="Heiman D."/>
            <person name="Howarth C."/>
            <person name="Larson L."/>
            <person name="Lui A."/>
            <person name="MacDonald P.J.P."/>
            <person name="Montmayeur A."/>
            <person name="Murphy C."/>
            <person name="Neiman D."/>
            <person name="Pearson M."/>
            <person name="Priest M."/>
            <person name="Roberts A."/>
            <person name="Saif S."/>
            <person name="Shea T."/>
            <person name="Shenoy N."/>
            <person name="Sisk P."/>
            <person name="Stolte C."/>
            <person name="Sykes S."/>
            <person name="Wortman J."/>
            <person name="Nusbaum C."/>
            <person name="Birren B."/>
        </authorList>
    </citation>
    <scope>NUCLEOTIDE SEQUENCE [LARGE SCALE GENOMIC DNA]</scope>
    <source>
        <strain evidence="6 7">WAL-18680</strain>
    </source>
</reference>
<accession>G5IGB0</accession>
<dbReference type="OrthoDB" id="9807946at2"/>
<dbReference type="HOGENOM" id="CLU_003291_4_4_9"/>